<feature type="active site" description="Tele-AMP-histidine intermediate" evidence="1">
    <location>
        <position position="122"/>
    </location>
</feature>
<evidence type="ECO:0000259" key="4">
    <source>
        <dbReference type="PROSITE" id="PS51084"/>
    </source>
</evidence>
<reference evidence="5 6" key="1">
    <citation type="journal article" date="2013" name="PLoS ONE">
        <title>Genomic Analysis by Deep Sequencing of the Probiotic Lactobacillus brevis KB290 Harboring Nine Plasmids Reveals Genomic Stability.</title>
        <authorList>
            <person name="Fukao M."/>
            <person name="Oshima K."/>
            <person name="Morita H."/>
            <person name="Toh H."/>
            <person name="Suda W."/>
            <person name="Kim S.W."/>
            <person name="Suzuki S."/>
            <person name="Yakabe T."/>
            <person name="Hattori M."/>
            <person name="Yajima N."/>
        </authorList>
    </citation>
    <scope>NUCLEOTIDE SEQUENCE [LARGE SCALE GENOMIC DNA]</scope>
    <source>
        <strain evidence="5 6">KB290</strain>
    </source>
</reference>
<evidence type="ECO:0000256" key="1">
    <source>
        <dbReference type="PIRSR" id="PIRSR601310-1"/>
    </source>
</evidence>
<dbReference type="PROSITE" id="PS51084">
    <property type="entry name" value="HIT_2"/>
    <property type="match status" value="1"/>
</dbReference>
<dbReference type="PATRIC" id="fig|1001583.3.peg.1413"/>
<dbReference type="PANTHER" id="PTHR46648:SF1">
    <property type="entry name" value="ADENOSINE 5'-MONOPHOSPHORAMIDASE HNT1"/>
    <property type="match status" value="1"/>
</dbReference>
<dbReference type="AlphaFoldDB" id="M5AE07"/>
<accession>M5AE07</accession>
<dbReference type="GO" id="GO:0003824">
    <property type="term" value="F:catalytic activity"/>
    <property type="evidence" value="ECO:0007669"/>
    <property type="project" value="InterPro"/>
</dbReference>
<evidence type="ECO:0000256" key="2">
    <source>
        <dbReference type="PIRSR" id="PIRSR601310-3"/>
    </source>
</evidence>
<dbReference type="PRINTS" id="PR00332">
    <property type="entry name" value="HISTRIAD"/>
</dbReference>
<evidence type="ECO:0000256" key="3">
    <source>
        <dbReference type="PROSITE-ProRule" id="PRU00464"/>
    </source>
</evidence>
<dbReference type="Gene3D" id="3.30.428.10">
    <property type="entry name" value="HIT-like"/>
    <property type="match status" value="1"/>
</dbReference>
<dbReference type="PANTHER" id="PTHR46648">
    <property type="entry name" value="HIT FAMILY PROTEIN 1"/>
    <property type="match status" value="1"/>
</dbReference>
<dbReference type="KEGG" id="lbk:LVISKB_1433"/>
<protein>
    <submittedName>
        <fullName evidence="5">Protein hit</fullName>
    </submittedName>
</protein>
<dbReference type="SUPFAM" id="SSF54197">
    <property type="entry name" value="HIT-like"/>
    <property type="match status" value="1"/>
</dbReference>
<dbReference type="FunFam" id="3.30.428.10:FF:000014">
    <property type="entry name" value="Putative histidine triad (HIT) protein"/>
    <property type="match status" value="1"/>
</dbReference>
<proteinExistence type="predicted"/>
<gene>
    <name evidence="5" type="ORF">LVISKB_1433</name>
</gene>
<feature type="short sequence motif" description="Histidine triad motif" evidence="2 3">
    <location>
        <begin position="120"/>
        <end position="124"/>
    </location>
</feature>
<dbReference type="InterPro" id="IPR011146">
    <property type="entry name" value="HIT-like"/>
</dbReference>
<dbReference type="EMBL" id="AP012167">
    <property type="protein sequence ID" value="BAN07068.1"/>
    <property type="molecule type" value="Genomic_DNA"/>
</dbReference>
<dbReference type="InterPro" id="IPR039384">
    <property type="entry name" value="HINT"/>
</dbReference>
<dbReference type="Pfam" id="PF01230">
    <property type="entry name" value="HIT"/>
    <property type="match status" value="1"/>
</dbReference>
<dbReference type="InterPro" id="IPR019808">
    <property type="entry name" value="Histidine_triad_CS"/>
</dbReference>
<evidence type="ECO:0000313" key="6">
    <source>
        <dbReference type="Proteomes" id="UP000012042"/>
    </source>
</evidence>
<dbReference type="Proteomes" id="UP000012042">
    <property type="component" value="Chromosome"/>
</dbReference>
<dbReference type="PROSITE" id="PS00892">
    <property type="entry name" value="HIT_1"/>
    <property type="match status" value="1"/>
</dbReference>
<sequence length="164" mass="18237">MNPIESKEGVLVMDKMTLEPHYADDCVFCKILTGDIPSYTVYEDNIVKAFLDISQGTPGHTLVIPKTHVKDIFAYDADLAAAVFSRIPKIARAVKAADPRIVGMNILNNNGSVAYQSVFHSHIHLVPRYTDQDDFKMIFKDNAANYTPDDYTAIQTKISAQLEG</sequence>
<dbReference type="HOGENOM" id="CLU_056776_3_2_9"/>
<dbReference type="GO" id="GO:0009117">
    <property type="term" value="P:nucleotide metabolic process"/>
    <property type="evidence" value="ECO:0007669"/>
    <property type="project" value="TreeGrafter"/>
</dbReference>
<name>M5AE07_LEVBR</name>
<dbReference type="InterPro" id="IPR036265">
    <property type="entry name" value="HIT-like_sf"/>
</dbReference>
<dbReference type="CDD" id="cd01277">
    <property type="entry name" value="HINT_subgroup"/>
    <property type="match status" value="1"/>
</dbReference>
<feature type="domain" description="HIT" evidence="4">
    <location>
        <begin position="27"/>
        <end position="137"/>
    </location>
</feature>
<organism evidence="5 6">
    <name type="scientific">Levilactobacillus brevis KB290</name>
    <dbReference type="NCBI Taxonomy" id="1001583"/>
    <lineage>
        <taxon>Bacteria</taxon>
        <taxon>Bacillati</taxon>
        <taxon>Bacillota</taxon>
        <taxon>Bacilli</taxon>
        <taxon>Lactobacillales</taxon>
        <taxon>Lactobacillaceae</taxon>
        <taxon>Levilactobacillus</taxon>
    </lineage>
</organism>
<evidence type="ECO:0000313" key="5">
    <source>
        <dbReference type="EMBL" id="BAN07068.1"/>
    </source>
</evidence>
<dbReference type="InterPro" id="IPR001310">
    <property type="entry name" value="Histidine_triad_HIT"/>
</dbReference>